<organism evidence="2 3">
    <name type="scientific">Caerostris extrusa</name>
    <name type="common">Bark spider</name>
    <name type="synonym">Caerostris bankana</name>
    <dbReference type="NCBI Taxonomy" id="172846"/>
    <lineage>
        <taxon>Eukaryota</taxon>
        <taxon>Metazoa</taxon>
        <taxon>Ecdysozoa</taxon>
        <taxon>Arthropoda</taxon>
        <taxon>Chelicerata</taxon>
        <taxon>Arachnida</taxon>
        <taxon>Araneae</taxon>
        <taxon>Araneomorphae</taxon>
        <taxon>Entelegynae</taxon>
        <taxon>Araneoidea</taxon>
        <taxon>Araneidae</taxon>
        <taxon>Caerostris</taxon>
    </lineage>
</organism>
<name>A0AAV4N4L3_CAEEX</name>
<dbReference type="Proteomes" id="UP001054945">
    <property type="component" value="Unassembled WGS sequence"/>
</dbReference>
<feature type="region of interest" description="Disordered" evidence="1">
    <location>
        <begin position="121"/>
        <end position="144"/>
    </location>
</feature>
<evidence type="ECO:0000313" key="2">
    <source>
        <dbReference type="EMBL" id="GIX79381.1"/>
    </source>
</evidence>
<evidence type="ECO:0000256" key="1">
    <source>
        <dbReference type="SAM" id="MobiDB-lite"/>
    </source>
</evidence>
<evidence type="ECO:0000313" key="3">
    <source>
        <dbReference type="Proteomes" id="UP001054945"/>
    </source>
</evidence>
<protein>
    <submittedName>
        <fullName evidence="2">Uncharacterized protein</fullName>
    </submittedName>
</protein>
<reference evidence="2 3" key="1">
    <citation type="submission" date="2021-06" db="EMBL/GenBank/DDBJ databases">
        <title>Caerostris extrusa draft genome.</title>
        <authorList>
            <person name="Kono N."/>
            <person name="Arakawa K."/>
        </authorList>
    </citation>
    <scope>NUCLEOTIDE SEQUENCE [LARGE SCALE GENOMIC DNA]</scope>
</reference>
<dbReference type="EMBL" id="BPLR01020488">
    <property type="protein sequence ID" value="GIX79381.1"/>
    <property type="molecule type" value="Genomic_DNA"/>
</dbReference>
<gene>
    <name evidence="2" type="ORF">CEXT_412701</name>
</gene>
<proteinExistence type="predicted"/>
<keyword evidence="3" id="KW-1185">Reference proteome</keyword>
<dbReference type="AlphaFoldDB" id="A0AAV4N4L3"/>
<comment type="caution">
    <text evidence="2">The sequence shown here is derived from an EMBL/GenBank/DDBJ whole genome shotgun (WGS) entry which is preliminary data.</text>
</comment>
<accession>A0AAV4N4L3</accession>
<sequence>MSFRYPSDQFTNPSDEKIAKQQFLSTTTIEILNGPIKKTVCYPSDQFTGPSGRSRLQEKEGGKISEATINARARRLKRGKVIYFEGGFLCPSLAPAHCIVDCCQELSAKLKCLTPLSYSRTHGSSGLAEEFPYHEKGGEGGSAN</sequence>